<proteinExistence type="predicted"/>
<reference evidence="1" key="1">
    <citation type="journal article" date="2013" name="Nat. Commun.">
        <title>Whole-genome sequencing of Oryza brachyantha reveals mechanisms underlying Oryza genome evolution.</title>
        <authorList>
            <person name="Chen J."/>
            <person name="Huang Q."/>
            <person name="Gao D."/>
            <person name="Wang J."/>
            <person name="Lang Y."/>
            <person name="Liu T."/>
            <person name="Li B."/>
            <person name="Bai Z."/>
            <person name="Luis Goicoechea J."/>
            <person name="Liang C."/>
            <person name="Chen C."/>
            <person name="Zhang W."/>
            <person name="Sun S."/>
            <person name="Liao Y."/>
            <person name="Zhang X."/>
            <person name="Yang L."/>
            <person name="Song C."/>
            <person name="Wang M."/>
            <person name="Shi J."/>
            <person name="Liu G."/>
            <person name="Liu J."/>
            <person name="Zhou H."/>
            <person name="Zhou W."/>
            <person name="Yu Q."/>
            <person name="An N."/>
            <person name="Chen Y."/>
            <person name="Cai Q."/>
            <person name="Wang B."/>
            <person name="Liu B."/>
            <person name="Min J."/>
            <person name="Huang Y."/>
            <person name="Wu H."/>
            <person name="Li Z."/>
            <person name="Zhang Y."/>
            <person name="Yin Y."/>
            <person name="Song W."/>
            <person name="Jiang J."/>
            <person name="Jackson S.A."/>
            <person name="Wing R.A."/>
            <person name="Wang J."/>
            <person name="Chen M."/>
        </authorList>
    </citation>
    <scope>NUCLEOTIDE SEQUENCE [LARGE SCALE GENOMIC DNA]</scope>
    <source>
        <strain evidence="1">cv. IRGC 101232</strain>
    </source>
</reference>
<dbReference type="Gramene" id="OB01G28380.1">
    <property type="protein sequence ID" value="OB01G28380.1"/>
    <property type="gene ID" value="OB01G28380"/>
</dbReference>
<protein>
    <submittedName>
        <fullName evidence="1">Uncharacterized protein</fullName>
    </submittedName>
</protein>
<organism evidence="1">
    <name type="scientific">Oryza brachyantha</name>
    <name type="common">malo sina</name>
    <dbReference type="NCBI Taxonomy" id="4533"/>
    <lineage>
        <taxon>Eukaryota</taxon>
        <taxon>Viridiplantae</taxon>
        <taxon>Streptophyta</taxon>
        <taxon>Embryophyta</taxon>
        <taxon>Tracheophyta</taxon>
        <taxon>Spermatophyta</taxon>
        <taxon>Magnoliopsida</taxon>
        <taxon>Liliopsida</taxon>
        <taxon>Poales</taxon>
        <taxon>Poaceae</taxon>
        <taxon>BOP clade</taxon>
        <taxon>Oryzoideae</taxon>
        <taxon>Oryzeae</taxon>
        <taxon>Oryzinae</taxon>
        <taxon>Oryza</taxon>
    </lineage>
</organism>
<dbReference type="Proteomes" id="UP000006038">
    <property type="component" value="Chromosome 1"/>
</dbReference>
<dbReference type="AlphaFoldDB" id="J3L0T2"/>
<dbReference type="EnsemblPlants" id="OB01G28380.1">
    <property type="protein sequence ID" value="OB01G28380.1"/>
    <property type="gene ID" value="OB01G28380"/>
</dbReference>
<reference evidence="1" key="2">
    <citation type="submission" date="2013-04" db="UniProtKB">
        <authorList>
            <consortium name="EnsemblPlants"/>
        </authorList>
    </citation>
    <scope>IDENTIFICATION</scope>
</reference>
<name>J3L0T2_ORYBR</name>
<keyword evidence="2" id="KW-1185">Reference proteome</keyword>
<evidence type="ECO:0000313" key="1">
    <source>
        <dbReference type="EnsemblPlants" id="OB01G28380.1"/>
    </source>
</evidence>
<evidence type="ECO:0000313" key="2">
    <source>
        <dbReference type="Proteomes" id="UP000006038"/>
    </source>
</evidence>
<dbReference type="HOGENOM" id="CLU_1211402_0_0_1"/>
<accession>J3L0T2</accession>
<sequence>MAKISPYDMKLPVLLRVSEEQTGAVSTNSRLTSTSVRMTSNWENSSPDSEELVSVYESSSNSSIWSRIPPNLKVEPGVNFLFMTLELKSIEFRLKSCVEEKIAHLYLACQLSMTDVGNKTIGLLKGLELVGCTGQVILRSYDEKIGQAPASEIVKQWPATVLVTGDGNVGWEEGGSWAEGAAGGAAGRGIRRWLPLQEMTAAPMATTDGGAHRTGGDSGCACCGVAVVA</sequence>